<feature type="chain" id="PRO_5046764749" description="Lipoprotein" evidence="1">
    <location>
        <begin position="22"/>
        <end position="50"/>
    </location>
</feature>
<dbReference type="Proteomes" id="UP000001497">
    <property type="component" value="Chromosome"/>
</dbReference>
<name>A0ABM5LK75_FIBSS</name>
<dbReference type="PROSITE" id="PS51257">
    <property type="entry name" value="PROKAR_LIPOPROTEIN"/>
    <property type="match status" value="1"/>
</dbReference>
<dbReference type="EMBL" id="CP001792">
    <property type="protein sequence ID" value="ACX76026.1"/>
    <property type="molecule type" value="Genomic_DNA"/>
</dbReference>
<organism evidence="2 3">
    <name type="scientific">Fibrobacter succinogenes (strain ATCC 19169 / S85)</name>
    <dbReference type="NCBI Taxonomy" id="59374"/>
    <lineage>
        <taxon>Bacteria</taxon>
        <taxon>Pseudomonadati</taxon>
        <taxon>Fibrobacterota</taxon>
        <taxon>Fibrobacteria</taxon>
        <taxon>Fibrobacterales</taxon>
        <taxon>Fibrobacteraceae</taxon>
        <taxon>Fibrobacter</taxon>
    </lineage>
</organism>
<gene>
    <name evidence="2" type="ordered locus">Fisuc_2440</name>
</gene>
<dbReference type="RefSeq" id="WP_015732304.1">
    <property type="nucleotide sequence ID" value="NC_013410.1"/>
</dbReference>
<sequence>MKLLKLLSCLSFIALLGCASSEPVVQQQDSNADEVRANSAKAYSELDAEK</sequence>
<feature type="signal peptide" evidence="1">
    <location>
        <begin position="1"/>
        <end position="21"/>
    </location>
</feature>
<keyword evidence="3" id="KW-1185">Reference proteome</keyword>
<evidence type="ECO:0008006" key="4">
    <source>
        <dbReference type="Google" id="ProtNLM"/>
    </source>
</evidence>
<evidence type="ECO:0000313" key="3">
    <source>
        <dbReference type="Proteomes" id="UP000001497"/>
    </source>
</evidence>
<reference evidence="2" key="1">
    <citation type="submission" date="2009-10" db="EMBL/GenBank/DDBJ databases">
        <title>Complete sequence of Fibrobacter succinogenes subsp. succinogenes S85.</title>
        <authorList>
            <consortium name="US DOE Joint Genome Institute"/>
            <person name="Lucas S."/>
            <person name="Copeland A."/>
            <person name="Lapidus A."/>
            <person name="Glavina del Rio T."/>
            <person name="Tice H."/>
            <person name="Bruce D."/>
            <person name="Goodwin L."/>
            <person name="Pitluck S."/>
            <person name="Chertkov O."/>
            <person name="Detter J.C."/>
            <person name="Han C."/>
            <person name="Tapia R."/>
            <person name="Larimer F."/>
            <person name="Land M."/>
            <person name="Hauser L."/>
            <person name="Kyrpides N."/>
            <person name="Mikhailova N."/>
            <person name="Weimer P.J."/>
            <person name="Stevenson D.M."/>
            <person name="Boyum J."/>
            <person name="Brumm P.I."/>
            <person name="Mead D."/>
        </authorList>
    </citation>
    <scope>NUCLEOTIDE SEQUENCE [LARGE SCALE GENOMIC DNA]</scope>
    <source>
        <strain evidence="2">S85</strain>
    </source>
</reference>
<evidence type="ECO:0000313" key="2">
    <source>
        <dbReference type="EMBL" id="ACX76026.1"/>
    </source>
</evidence>
<protein>
    <recommendedName>
        <fullName evidence="4">Lipoprotein</fullName>
    </recommendedName>
</protein>
<proteinExistence type="predicted"/>
<keyword evidence="1" id="KW-0732">Signal</keyword>
<accession>A0ABM5LK75</accession>
<evidence type="ECO:0000256" key="1">
    <source>
        <dbReference type="SAM" id="SignalP"/>
    </source>
</evidence>